<sequence>MTLIARNSMNNCGPSTFINQSSGGSPRFGVQHQLVQYGTCAFGVTSGSSGARIGNQDIIDLINSSIARFEWNGLVGAKGSISCQQEATANLIDMQWGLYHN</sequence>
<evidence type="ECO:0000313" key="3">
    <source>
        <dbReference type="Proteomes" id="UP000030686"/>
    </source>
</evidence>
<dbReference type="OrthoDB" id="73875at2759"/>
<reference evidence="2" key="1">
    <citation type="journal article" date="2014" name="Nat. Commun.">
        <title>Multiple recent horizontal transfers of a large genomic region in cheese making fungi.</title>
        <authorList>
            <person name="Cheeseman K."/>
            <person name="Ropars J."/>
            <person name="Renault P."/>
            <person name="Dupont J."/>
            <person name="Gouzy J."/>
            <person name="Branca A."/>
            <person name="Abraham A.L."/>
            <person name="Ceppi M."/>
            <person name="Conseiller E."/>
            <person name="Debuchy R."/>
            <person name="Malagnac F."/>
            <person name="Goarin A."/>
            <person name="Silar P."/>
            <person name="Lacoste S."/>
            <person name="Sallet E."/>
            <person name="Bensimon A."/>
            <person name="Giraud T."/>
            <person name="Brygoo Y."/>
        </authorList>
    </citation>
    <scope>NUCLEOTIDE SEQUENCE [LARGE SCALE GENOMIC DNA]</scope>
    <source>
        <strain evidence="2">FM164</strain>
    </source>
</reference>
<organism evidence="2 3">
    <name type="scientific">Penicillium roqueforti (strain FM164)</name>
    <dbReference type="NCBI Taxonomy" id="1365484"/>
    <lineage>
        <taxon>Eukaryota</taxon>
        <taxon>Fungi</taxon>
        <taxon>Dikarya</taxon>
        <taxon>Ascomycota</taxon>
        <taxon>Pezizomycotina</taxon>
        <taxon>Eurotiomycetes</taxon>
        <taxon>Eurotiomycetidae</taxon>
        <taxon>Eurotiales</taxon>
        <taxon>Aspergillaceae</taxon>
        <taxon>Penicillium</taxon>
    </lineage>
</organism>
<dbReference type="AlphaFoldDB" id="W6PTM6"/>
<name>W6PTM6_PENRF</name>
<dbReference type="Pfam" id="PF14856">
    <property type="entry name" value="Hce2"/>
    <property type="match status" value="1"/>
</dbReference>
<keyword evidence="3" id="KW-1185">Reference proteome</keyword>
<gene>
    <name evidence="2" type="ORF">PROQFM164_S01g001374</name>
</gene>
<feature type="domain" description="Ecp2 effector protein-like" evidence="1">
    <location>
        <begin position="31"/>
        <end position="83"/>
    </location>
</feature>
<evidence type="ECO:0000259" key="1">
    <source>
        <dbReference type="Pfam" id="PF14856"/>
    </source>
</evidence>
<dbReference type="InterPro" id="IPR029226">
    <property type="entry name" value="Ecp2-like"/>
</dbReference>
<dbReference type="Proteomes" id="UP000030686">
    <property type="component" value="Unassembled WGS sequence"/>
</dbReference>
<dbReference type="STRING" id="1365484.W6PTM6"/>
<proteinExistence type="predicted"/>
<evidence type="ECO:0000313" key="2">
    <source>
        <dbReference type="EMBL" id="CDM27563.1"/>
    </source>
</evidence>
<protein>
    <submittedName>
        <fullName evidence="2">Genomic scaffold, ProqFM164S01</fullName>
    </submittedName>
</protein>
<accession>W6PTM6</accession>
<dbReference type="EMBL" id="HG792015">
    <property type="protein sequence ID" value="CDM27563.1"/>
    <property type="molecule type" value="Genomic_DNA"/>
</dbReference>